<evidence type="ECO:0000313" key="2">
    <source>
        <dbReference type="Proteomes" id="UP000178606"/>
    </source>
</evidence>
<dbReference type="EMBL" id="MFKF01000065">
    <property type="protein sequence ID" value="OGG55627.1"/>
    <property type="molecule type" value="Genomic_DNA"/>
</dbReference>
<gene>
    <name evidence="1" type="ORF">A3F84_29160</name>
</gene>
<proteinExistence type="predicted"/>
<comment type="caution">
    <text evidence="1">The sequence shown here is derived from an EMBL/GenBank/DDBJ whole genome shotgun (WGS) entry which is preliminary data.</text>
</comment>
<dbReference type="AlphaFoldDB" id="A0A1F6D2N4"/>
<dbReference type="Proteomes" id="UP000178606">
    <property type="component" value="Unassembled WGS sequence"/>
</dbReference>
<organism evidence="1 2">
    <name type="scientific">Handelsmanbacteria sp. (strain RIFCSPLOWO2_12_FULL_64_10)</name>
    <dbReference type="NCBI Taxonomy" id="1817868"/>
    <lineage>
        <taxon>Bacteria</taxon>
        <taxon>Candidatus Handelsmaniibacteriota</taxon>
    </lineage>
</organism>
<protein>
    <submittedName>
        <fullName evidence="1">Uncharacterized protein</fullName>
    </submittedName>
</protein>
<name>A0A1F6D2N4_HANXR</name>
<evidence type="ECO:0000313" key="1">
    <source>
        <dbReference type="EMBL" id="OGG55627.1"/>
    </source>
</evidence>
<sequence length="302" mass="33471">MKMRAMVGVGLALALAGGLARGVSGQDAGKISLRVKAAPGQKLAYKNLFRLTFFTDRAREVVATSGQNAYQLDLNREWTQEETFKVEGQDTLVVATLTKVGDMSMINHQTTTKDIYPWSLEELKGMDLSWRVGPRGDVTAFGTAKELTRLALATLVSDLRLVAEGDFYPPLPAEPKGVGESWTSERTVTSIYEEFQNFEAQIKATSTLKVKGMKKEEGRNCAEIEESRVIAYKGWLNTGLTSLILEGEGKAKGTWLFDVEGGVVVKHQIRMDIEPRPTVVGEASQRNVETRLTIWVERKLEK</sequence>
<reference evidence="1 2" key="1">
    <citation type="journal article" date="2016" name="Nat. Commun.">
        <title>Thousands of microbial genomes shed light on interconnected biogeochemical processes in an aquifer system.</title>
        <authorList>
            <person name="Anantharaman K."/>
            <person name="Brown C.T."/>
            <person name="Hug L.A."/>
            <person name="Sharon I."/>
            <person name="Castelle C.J."/>
            <person name="Probst A.J."/>
            <person name="Thomas B.C."/>
            <person name="Singh A."/>
            <person name="Wilkins M.J."/>
            <person name="Karaoz U."/>
            <person name="Brodie E.L."/>
            <person name="Williams K.H."/>
            <person name="Hubbard S.S."/>
            <person name="Banfield J.F."/>
        </authorList>
    </citation>
    <scope>NUCLEOTIDE SEQUENCE [LARGE SCALE GENOMIC DNA]</scope>
    <source>
        <strain evidence="2">RIFCSPLOWO2_12_FULL_64_10</strain>
    </source>
</reference>
<accession>A0A1F6D2N4</accession>